<dbReference type="SMART" id="SM00184">
    <property type="entry name" value="RING"/>
    <property type="match status" value="2"/>
</dbReference>
<feature type="domain" description="RING-type" evidence="6">
    <location>
        <begin position="179"/>
        <end position="214"/>
    </location>
</feature>
<protein>
    <recommendedName>
        <fullName evidence="6">RING-type domain-containing protein</fullName>
    </recommendedName>
</protein>
<dbReference type="InterPro" id="IPR013083">
    <property type="entry name" value="Znf_RING/FYVE/PHD"/>
</dbReference>
<dbReference type="KEGG" id="ffu:CLAFUR5_05053"/>
<dbReference type="GeneID" id="71984931"/>
<dbReference type="AlphaFoldDB" id="A0A9Q8P802"/>
<reference evidence="7" key="1">
    <citation type="submission" date="2021-12" db="EMBL/GenBank/DDBJ databases">
        <authorList>
            <person name="Zaccaron A."/>
            <person name="Stergiopoulos I."/>
        </authorList>
    </citation>
    <scope>NUCLEOTIDE SEQUENCE</scope>
    <source>
        <strain evidence="7">Race5_Kim</strain>
    </source>
</reference>
<dbReference type="PROSITE" id="PS00518">
    <property type="entry name" value="ZF_RING_1"/>
    <property type="match status" value="2"/>
</dbReference>
<sequence length="344" mass="39261">MASLPDKDEFIASLSPSIEAVGDCSICYENERNFNTSIITPCRHNFCAECLKTWLETSNTCPCCRAELCQKELEDSDDDEDDVIDGEDRNAAAERDELIRHGFGTFNYPEEAYERMLQIFQDHFATATDPYQATVLRISVEDGDERTVGIHDSIIALTTRNDWIWQVTTAPTFIGQSNVCFDILTVSQTSCHHNFCWHCITERSKLKNTCPACREVLFQQEVSAAEDDFEDSDDEEVDSYGETAKDRNAARRSGYDTHDYTREEYDRLLRLFQDHIKISSQPDAAQALVIPYQGQTPSWERVDIAGIVTQTSDGRFTIDEKQVRCVIRHKAKIAGQDIWTARFE</sequence>
<dbReference type="PROSITE" id="PS50089">
    <property type="entry name" value="ZF_RING_2"/>
    <property type="match status" value="2"/>
</dbReference>
<keyword evidence="8" id="KW-1185">Reference proteome</keyword>
<dbReference type="InterPro" id="IPR027370">
    <property type="entry name" value="Znf-RING_euk"/>
</dbReference>
<gene>
    <name evidence="7" type="ORF">CLAFUR5_05053</name>
</gene>
<dbReference type="Gene3D" id="3.30.40.10">
    <property type="entry name" value="Zinc/RING finger domain, C3HC4 (zinc finger)"/>
    <property type="match status" value="2"/>
</dbReference>
<dbReference type="PANTHER" id="PTHR23327:SF42">
    <property type="entry name" value="LON PEPTIDASE N-TERMINAL DOMAIN AND RING FINGER PROTEIN C14F5.10C"/>
    <property type="match status" value="1"/>
</dbReference>
<dbReference type="GO" id="GO:0008270">
    <property type="term" value="F:zinc ion binding"/>
    <property type="evidence" value="ECO:0007669"/>
    <property type="project" value="UniProtKB-KW"/>
</dbReference>
<dbReference type="GO" id="GO:0061630">
    <property type="term" value="F:ubiquitin protein ligase activity"/>
    <property type="evidence" value="ECO:0007669"/>
    <property type="project" value="TreeGrafter"/>
</dbReference>
<dbReference type="Proteomes" id="UP000756132">
    <property type="component" value="Chromosome 4"/>
</dbReference>
<dbReference type="PANTHER" id="PTHR23327">
    <property type="entry name" value="RING FINGER PROTEIN 127"/>
    <property type="match status" value="1"/>
</dbReference>
<evidence type="ECO:0000256" key="4">
    <source>
        <dbReference type="PROSITE-ProRule" id="PRU00175"/>
    </source>
</evidence>
<dbReference type="InterPro" id="IPR017907">
    <property type="entry name" value="Znf_RING_CS"/>
</dbReference>
<feature type="compositionally biased region" description="Acidic residues" evidence="5">
    <location>
        <begin position="225"/>
        <end position="239"/>
    </location>
</feature>
<evidence type="ECO:0000256" key="5">
    <source>
        <dbReference type="SAM" id="MobiDB-lite"/>
    </source>
</evidence>
<evidence type="ECO:0000256" key="3">
    <source>
        <dbReference type="ARBA" id="ARBA00022833"/>
    </source>
</evidence>
<organism evidence="7 8">
    <name type="scientific">Passalora fulva</name>
    <name type="common">Tomato leaf mold</name>
    <name type="synonym">Cladosporium fulvum</name>
    <dbReference type="NCBI Taxonomy" id="5499"/>
    <lineage>
        <taxon>Eukaryota</taxon>
        <taxon>Fungi</taxon>
        <taxon>Dikarya</taxon>
        <taxon>Ascomycota</taxon>
        <taxon>Pezizomycotina</taxon>
        <taxon>Dothideomycetes</taxon>
        <taxon>Dothideomycetidae</taxon>
        <taxon>Mycosphaerellales</taxon>
        <taxon>Mycosphaerellaceae</taxon>
        <taxon>Fulvia</taxon>
    </lineage>
</organism>
<keyword evidence="2 4" id="KW-0863">Zinc-finger</keyword>
<dbReference type="Pfam" id="PF13639">
    <property type="entry name" value="zf-RING_2"/>
    <property type="match status" value="1"/>
</dbReference>
<proteinExistence type="predicted"/>
<dbReference type="RefSeq" id="XP_047760924.1">
    <property type="nucleotide sequence ID" value="XM_047904201.1"/>
</dbReference>
<accession>A0A9Q8P802</accession>
<dbReference type="Pfam" id="PF13445">
    <property type="entry name" value="zf-RING_UBOX"/>
    <property type="match status" value="1"/>
</dbReference>
<feature type="region of interest" description="Disordered" evidence="5">
    <location>
        <begin position="225"/>
        <end position="255"/>
    </location>
</feature>
<keyword evidence="1" id="KW-0479">Metal-binding</keyword>
<feature type="compositionally biased region" description="Basic and acidic residues" evidence="5">
    <location>
        <begin position="243"/>
        <end position="255"/>
    </location>
</feature>
<evidence type="ECO:0000313" key="7">
    <source>
        <dbReference type="EMBL" id="UJO16558.1"/>
    </source>
</evidence>
<feature type="domain" description="RING-type" evidence="6">
    <location>
        <begin position="24"/>
        <end position="65"/>
    </location>
</feature>
<dbReference type="InterPro" id="IPR001841">
    <property type="entry name" value="Znf_RING"/>
</dbReference>
<evidence type="ECO:0000256" key="2">
    <source>
        <dbReference type="ARBA" id="ARBA00022771"/>
    </source>
</evidence>
<reference evidence="7" key="2">
    <citation type="journal article" date="2022" name="Microb. Genom.">
        <title>A chromosome-scale genome assembly of the tomato pathogen Cladosporium fulvum reveals a compartmentalized genome architecture and the presence of a dispensable chromosome.</title>
        <authorList>
            <person name="Zaccaron A.Z."/>
            <person name="Chen L.H."/>
            <person name="Samaras A."/>
            <person name="Stergiopoulos I."/>
        </authorList>
    </citation>
    <scope>NUCLEOTIDE SEQUENCE</scope>
    <source>
        <strain evidence="7">Race5_Kim</strain>
    </source>
</reference>
<keyword evidence="3" id="KW-0862">Zinc</keyword>
<evidence type="ECO:0000259" key="6">
    <source>
        <dbReference type="PROSITE" id="PS50089"/>
    </source>
</evidence>
<dbReference type="OrthoDB" id="3649258at2759"/>
<name>A0A9Q8P802_PASFU</name>
<dbReference type="SUPFAM" id="SSF57850">
    <property type="entry name" value="RING/U-box"/>
    <property type="match status" value="2"/>
</dbReference>
<dbReference type="EMBL" id="CP090166">
    <property type="protein sequence ID" value="UJO16558.1"/>
    <property type="molecule type" value="Genomic_DNA"/>
</dbReference>
<evidence type="ECO:0000256" key="1">
    <source>
        <dbReference type="ARBA" id="ARBA00022723"/>
    </source>
</evidence>
<evidence type="ECO:0000313" key="8">
    <source>
        <dbReference type="Proteomes" id="UP000756132"/>
    </source>
</evidence>